<comment type="caution">
    <text evidence="1">The sequence shown here is derived from an EMBL/GenBank/DDBJ whole genome shotgun (WGS) entry which is preliminary data.</text>
</comment>
<reference evidence="1" key="1">
    <citation type="submission" date="2020-12" db="EMBL/GenBank/DDBJ databases">
        <authorList>
            <person name="Chopjitt P."/>
        </authorList>
    </citation>
    <scope>NUCLEOTIDE SEQUENCE</scope>
    <source>
        <strain evidence="1">AP1</strain>
    </source>
</reference>
<accession>A0A8I1KZS4</accession>
<dbReference type="Proteomes" id="UP000660083">
    <property type="component" value="Unassembled WGS sequence"/>
</dbReference>
<proteinExistence type="predicted"/>
<dbReference type="RefSeq" id="WP_002117432.1">
    <property type="nucleotide sequence ID" value="NZ_AMST01000053.1"/>
</dbReference>
<gene>
    <name evidence="1" type="ORF">JDA50_15550</name>
</gene>
<dbReference type="AlphaFoldDB" id="A0A8I1KZS4"/>
<evidence type="ECO:0000313" key="2">
    <source>
        <dbReference type="Proteomes" id="UP000660083"/>
    </source>
</evidence>
<protein>
    <submittedName>
        <fullName evidence="1">Uncharacterized protein</fullName>
    </submittedName>
</protein>
<organism evidence="1 2">
    <name type="scientific">Acinetobacter pittii</name>
    <name type="common">Acinetobacter genomosp. 3</name>
    <dbReference type="NCBI Taxonomy" id="48296"/>
    <lineage>
        <taxon>Bacteria</taxon>
        <taxon>Pseudomonadati</taxon>
        <taxon>Pseudomonadota</taxon>
        <taxon>Gammaproteobacteria</taxon>
        <taxon>Moraxellales</taxon>
        <taxon>Moraxellaceae</taxon>
        <taxon>Acinetobacter</taxon>
        <taxon>Acinetobacter calcoaceticus/baumannii complex</taxon>
    </lineage>
</organism>
<dbReference type="EMBL" id="JAEFCT010000013">
    <property type="protein sequence ID" value="MBK1445831.1"/>
    <property type="molecule type" value="Genomic_DNA"/>
</dbReference>
<name>A0A8I1KZS4_ACIPI</name>
<evidence type="ECO:0000313" key="1">
    <source>
        <dbReference type="EMBL" id="MBK1445831.1"/>
    </source>
</evidence>
<sequence>MNLNLMPRAIESAYRDLLATEGTYEDFVEEVYKDIDEITTDMLTAVEYYRELDEVRISHNIWMNLKRKWPSVQKDSDTNGNADISITLGQFVWIAEAKIWGGPNKYGNSYLYGGYTQLTERYSKGQVGATAGAMLIFIKPNNAKQTEPKVMEQWQAYLTAQLGDSLLSLTPCPKKSSCVYSLQPHSGTDYGYKVRHIPITFLHIPRDESAQNAKKYKEITEDFDRNIDDLNYE</sequence>